<evidence type="ECO:0000313" key="3">
    <source>
        <dbReference type="EMBL" id="KRM24255.1"/>
    </source>
</evidence>
<keyword evidence="2" id="KW-1133">Transmembrane helix</keyword>
<dbReference type="GO" id="GO:0006284">
    <property type="term" value="P:base-excision repair"/>
    <property type="evidence" value="ECO:0007669"/>
    <property type="project" value="InterPro"/>
</dbReference>
<name>A0AA89KYC9_9LACO</name>
<protein>
    <submittedName>
        <fullName evidence="3">Methyladenine glycosylase family protein</fullName>
    </submittedName>
</protein>
<evidence type="ECO:0000256" key="1">
    <source>
        <dbReference type="PIRSR" id="PIRSR605019-1"/>
    </source>
</evidence>
<dbReference type="PANTHER" id="PTHR30037:SF4">
    <property type="entry name" value="DNA-3-METHYLADENINE GLYCOSYLASE I"/>
    <property type="match status" value="1"/>
</dbReference>
<dbReference type="PANTHER" id="PTHR30037">
    <property type="entry name" value="DNA-3-METHYLADENINE GLYCOSYLASE 1"/>
    <property type="match status" value="1"/>
</dbReference>
<dbReference type="EMBL" id="AYZB01000003">
    <property type="protein sequence ID" value="KRM24255.1"/>
    <property type="molecule type" value="Genomic_DNA"/>
</dbReference>
<dbReference type="GO" id="GO:0008725">
    <property type="term" value="F:DNA-3-methyladenine glycosylase activity"/>
    <property type="evidence" value="ECO:0007669"/>
    <property type="project" value="InterPro"/>
</dbReference>
<dbReference type="Gene3D" id="1.10.340.30">
    <property type="entry name" value="Hypothetical protein, domain 2"/>
    <property type="match status" value="1"/>
</dbReference>
<dbReference type="Pfam" id="PF03352">
    <property type="entry name" value="Adenine_glyco"/>
    <property type="match status" value="1"/>
</dbReference>
<dbReference type="GO" id="GO:0046872">
    <property type="term" value="F:metal ion binding"/>
    <property type="evidence" value="ECO:0007669"/>
    <property type="project" value="UniProtKB-KW"/>
</dbReference>
<evidence type="ECO:0000313" key="4">
    <source>
        <dbReference type="Proteomes" id="UP000050823"/>
    </source>
</evidence>
<proteinExistence type="predicted"/>
<dbReference type="InterPro" id="IPR011257">
    <property type="entry name" value="DNA_glycosylase"/>
</dbReference>
<dbReference type="Proteomes" id="UP000050823">
    <property type="component" value="Unassembled WGS sequence"/>
</dbReference>
<evidence type="ECO:0000256" key="2">
    <source>
        <dbReference type="SAM" id="Phobius"/>
    </source>
</evidence>
<dbReference type="RefSeq" id="WP_057907642.1">
    <property type="nucleotide sequence ID" value="NZ_AYZB01000003.1"/>
</dbReference>
<feature type="transmembrane region" description="Helical" evidence="2">
    <location>
        <begin position="153"/>
        <end position="172"/>
    </location>
</feature>
<keyword evidence="2" id="KW-0472">Membrane</keyword>
<organism evidence="3 4">
    <name type="scientific">Latilactobacillus graminis DSM 20719</name>
    <dbReference type="NCBI Taxonomy" id="1423752"/>
    <lineage>
        <taxon>Bacteria</taxon>
        <taxon>Bacillati</taxon>
        <taxon>Bacillota</taxon>
        <taxon>Bacilli</taxon>
        <taxon>Lactobacillales</taxon>
        <taxon>Lactobacillaceae</taxon>
        <taxon>Latilactobacillus</taxon>
    </lineage>
</organism>
<keyword evidence="1" id="KW-0862">Zinc</keyword>
<reference evidence="3 4" key="1">
    <citation type="journal article" date="2015" name="Genome Announc.">
        <title>Expanding the biotechnology potential of lactobacilli through comparative genomics of 213 strains and associated genera.</title>
        <authorList>
            <person name="Sun Z."/>
            <person name="Harris H.M."/>
            <person name="McCann A."/>
            <person name="Guo C."/>
            <person name="Argimon S."/>
            <person name="Zhang W."/>
            <person name="Yang X."/>
            <person name="Jeffery I.B."/>
            <person name="Cooney J.C."/>
            <person name="Kagawa T.F."/>
            <person name="Liu W."/>
            <person name="Song Y."/>
            <person name="Salvetti E."/>
            <person name="Wrobel A."/>
            <person name="Rasinkangas P."/>
            <person name="Parkhill J."/>
            <person name="Rea M.C."/>
            <person name="O'Sullivan O."/>
            <person name="Ritari J."/>
            <person name="Douillard F.P."/>
            <person name="Paul Ross R."/>
            <person name="Yang R."/>
            <person name="Briner A.E."/>
            <person name="Felis G.E."/>
            <person name="de Vos W.M."/>
            <person name="Barrangou R."/>
            <person name="Klaenhammer T.R."/>
            <person name="Caufield P.W."/>
            <person name="Cui Y."/>
            <person name="Zhang H."/>
            <person name="O'Toole P.W."/>
        </authorList>
    </citation>
    <scope>NUCLEOTIDE SEQUENCE [LARGE SCALE GENOMIC DNA]</scope>
    <source>
        <strain evidence="3 4">DSM 20719</strain>
    </source>
</reference>
<dbReference type="AlphaFoldDB" id="A0AA89KYC9"/>
<keyword evidence="1" id="KW-0479">Metal-binding</keyword>
<dbReference type="SUPFAM" id="SSF48150">
    <property type="entry name" value="DNA-glycosylase"/>
    <property type="match status" value="1"/>
</dbReference>
<dbReference type="InterPro" id="IPR005019">
    <property type="entry name" value="Adenine_glyco"/>
</dbReference>
<feature type="binding site" evidence="1">
    <location>
        <position position="175"/>
    </location>
    <ligand>
        <name>Zn(2+)</name>
        <dbReference type="ChEBI" id="CHEBI:29105"/>
    </ligand>
</feature>
<dbReference type="InterPro" id="IPR052891">
    <property type="entry name" value="DNA-3mA_glycosylase"/>
</dbReference>
<comment type="caution">
    <text evidence="3">The sequence shown here is derived from an EMBL/GenBank/DDBJ whole genome shotgun (WGS) entry which is preliminary data.</text>
</comment>
<sequence length="179" mass="20786">MAKADWMYDSPELLTYYQTEWGQPEHDDQRLFELLCSELYQAGLSWRTVLNKRAAFRKAFKNYNIRKVAQMTSEDIEQLMVNPMIIRNRAKLNATINNAQAVLNVQASEGSFDRYLWGFVDGQQIVNHPKTWTEVPTESALSLRISKDLKQRGFKFVGPVIIYSFLQVIGIVDDHLRPQ</sequence>
<gene>
    <name evidence="3" type="ORF">FC90_GL000732</name>
</gene>
<keyword evidence="2" id="KW-0812">Transmembrane</keyword>
<accession>A0AA89KYC9</accession>